<sequence>MSDKTHPACAPMAISGEVLDAVGLFSTGADRVGRRDFCANQGQTKGRRWKPMVRTRVLERGTSYMEIYTQTRTLTKSRVGGSVYSTHPPG</sequence>
<organism evidence="1 2">
    <name type="scientific">Penicillium oxalicum (strain 114-2 / CGMCC 5302)</name>
    <name type="common">Penicillium decumbens</name>
    <dbReference type="NCBI Taxonomy" id="933388"/>
    <lineage>
        <taxon>Eukaryota</taxon>
        <taxon>Fungi</taxon>
        <taxon>Dikarya</taxon>
        <taxon>Ascomycota</taxon>
        <taxon>Pezizomycotina</taxon>
        <taxon>Eurotiomycetes</taxon>
        <taxon>Eurotiomycetidae</taxon>
        <taxon>Eurotiales</taxon>
        <taxon>Aspergillaceae</taxon>
        <taxon>Penicillium</taxon>
    </lineage>
</organism>
<dbReference type="AlphaFoldDB" id="S8BC44"/>
<protein>
    <submittedName>
        <fullName evidence="1">Uncharacterized protein</fullName>
    </submittedName>
</protein>
<evidence type="ECO:0000313" key="1">
    <source>
        <dbReference type="EMBL" id="EPS32467.1"/>
    </source>
</evidence>
<evidence type="ECO:0000313" key="2">
    <source>
        <dbReference type="Proteomes" id="UP000019376"/>
    </source>
</evidence>
<proteinExistence type="predicted"/>
<dbReference type="EMBL" id="KB644414">
    <property type="protein sequence ID" value="EPS32467.1"/>
    <property type="molecule type" value="Genomic_DNA"/>
</dbReference>
<reference evidence="1 2" key="1">
    <citation type="journal article" date="2013" name="PLoS ONE">
        <title>Genomic and secretomic analyses reveal unique features of the lignocellulolytic enzyme system of Penicillium decumbens.</title>
        <authorList>
            <person name="Liu G."/>
            <person name="Zhang L."/>
            <person name="Wei X."/>
            <person name="Zou G."/>
            <person name="Qin Y."/>
            <person name="Ma L."/>
            <person name="Li J."/>
            <person name="Zheng H."/>
            <person name="Wang S."/>
            <person name="Wang C."/>
            <person name="Xun L."/>
            <person name="Zhao G.-P."/>
            <person name="Zhou Z."/>
            <person name="Qu Y."/>
        </authorList>
    </citation>
    <scope>NUCLEOTIDE SEQUENCE [LARGE SCALE GENOMIC DNA]</scope>
    <source>
        <strain evidence="2">114-2 / CGMCC 5302</strain>
    </source>
</reference>
<accession>S8BC44</accession>
<dbReference type="Proteomes" id="UP000019376">
    <property type="component" value="Unassembled WGS sequence"/>
</dbReference>
<keyword evidence="2" id="KW-1185">Reference proteome</keyword>
<dbReference type="HOGENOM" id="CLU_2441569_0_0_1"/>
<name>S8BC44_PENO1</name>
<gene>
    <name evidence="1" type="ORF">PDE_07427</name>
</gene>